<accession>A0A1R2C354</accession>
<dbReference type="InterPro" id="IPR011990">
    <property type="entry name" value="TPR-like_helical_dom_sf"/>
</dbReference>
<evidence type="ECO:0000313" key="2">
    <source>
        <dbReference type="Proteomes" id="UP000187209"/>
    </source>
</evidence>
<gene>
    <name evidence="1" type="ORF">SteCoe_15769</name>
</gene>
<dbReference type="EMBL" id="MPUH01000307">
    <property type="protein sequence ID" value="OMJ83365.1"/>
    <property type="molecule type" value="Genomic_DNA"/>
</dbReference>
<dbReference type="Gene3D" id="1.25.40.10">
    <property type="entry name" value="Tetratricopeptide repeat domain"/>
    <property type="match status" value="2"/>
</dbReference>
<keyword evidence="2" id="KW-1185">Reference proteome</keyword>
<name>A0A1R2C354_9CILI</name>
<reference evidence="1 2" key="1">
    <citation type="submission" date="2016-11" db="EMBL/GenBank/DDBJ databases">
        <title>The macronuclear genome of Stentor coeruleus: a giant cell with tiny introns.</title>
        <authorList>
            <person name="Slabodnick M."/>
            <person name="Ruby J.G."/>
            <person name="Reiff S.B."/>
            <person name="Swart E.C."/>
            <person name="Gosai S."/>
            <person name="Prabakaran S."/>
            <person name="Witkowska E."/>
            <person name="Larue G.E."/>
            <person name="Fisher S."/>
            <person name="Freeman R.M."/>
            <person name="Gunawardena J."/>
            <person name="Chu W."/>
            <person name="Stover N.A."/>
            <person name="Gregory B.D."/>
            <person name="Nowacki M."/>
            <person name="Derisi J."/>
            <person name="Roy S.W."/>
            <person name="Marshall W.F."/>
            <person name="Sood P."/>
        </authorList>
    </citation>
    <scope>NUCLEOTIDE SEQUENCE [LARGE SCALE GENOMIC DNA]</scope>
    <source>
        <strain evidence="1">WM001</strain>
    </source>
</reference>
<dbReference type="AlphaFoldDB" id="A0A1R2C354"/>
<organism evidence="1 2">
    <name type="scientific">Stentor coeruleus</name>
    <dbReference type="NCBI Taxonomy" id="5963"/>
    <lineage>
        <taxon>Eukaryota</taxon>
        <taxon>Sar</taxon>
        <taxon>Alveolata</taxon>
        <taxon>Ciliophora</taxon>
        <taxon>Postciliodesmatophora</taxon>
        <taxon>Heterotrichea</taxon>
        <taxon>Heterotrichida</taxon>
        <taxon>Stentoridae</taxon>
        <taxon>Stentor</taxon>
    </lineage>
</organism>
<dbReference type="SUPFAM" id="SSF48452">
    <property type="entry name" value="TPR-like"/>
    <property type="match status" value="2"/>
</dbReference>
<proteinExistence type="predicted"/>
<comment type="caution">
    <text evidence="1">The sequence shown here is derived from an EMBL/GenBank/DDBJ whole genome shotgun (WGS) entry which is preliminary data.</text>
</comment>
<dbReference type="Proteomes" id="UP000187209">
    <property type="component" value="Unassembled WGS sequence"/>
</dbReference>
<protein>
    <submittedName>
        <fullName evidence="1">Uncharacterized protein</fullName>
    </submittedName>
</protein>
<evidence type="ECO:0000313" key="1">
    <source>
        <dbReference type="EMBL" id="OMJ83365.1"/>
    </source>
</evidence>
<sequence>MDNEEFNQAEPGHIRSSTDLSFRSSQCSLGDMTSDDFYELCKARLKICKKNTALLLKIKGHLTIPQLSFCDSHEIEEQAQRKLQELRRIKEIENEEINTPVIEKQDPLSTFVFFLIREKHLQFMIPDFEVMSCKEIFSNPSCHEACFGLARLYCFEGKFQRALEYLDLALSSISDPIYKKWRSILTVKITRQTETETIQTKSLLSCFLCCNAARSQINVLQMLQECLECVDTLYAYMELSMKGFSELDLPEHYASKIKDKDPYIGYLAWSEIYFRRNEWQKGLDILKQLVINYSNRPEAYIKLWYHYYYNVKDYEQAEGVMCEASLMVTSIEFHNYYIVFCIYTAKTLFKLKRYRECLDLLQRKFLENPTYPIFLYMYGKYCTKSDDYMYNGTAIGALHECIRLCDNSRHGGIYYWLAKAYTQGRQHIEAYETVKLALQFLDSSASRKVLELRRWMSDIQESIQKIEELERILASDLDSEGFKKCKELCAEVKDFHKLTVDVLYAKMLWKTGRHEEALKKLYAVSGISTVKMTAHFLLLQYLGEQNNLKCMKTVACEMVIKCKNPQVPANIWVKVNMHYAKILLKNKKPGKAIMILKLLAKVLPPIPFANITYTKLLQRAKNLQDLMLAHTLGLESYSAYNYSTYKNSFIDGAFEVRDFSQRLIAEEAAPLPTLMEKRFKERRADRTVSERVNEFRMYKKKKTQDEIELADEEKKDNTLFGVNVQPSREFKSLTVCSDSMFLYKIGKIAGKHRVSLQDGICAINDFIELMKFERDRFKRLKMLEKAEKVRSQLYHIIKD</sequence>